<keyword evidence="1" id="KW-0732">Signal</keyword>
<evidence type="ECO:0000256" key="1">
    <source>
        <dbReference type="SAM" id="SignalP"/>
    </source>
</evidence>
<dbReference type="GeneID" id="70239836"/>
<feature type="signal peptide" evidence="1">
    <location>
        <begin position="1"/>
        <end position="17"/>
    </location>
</feature>
<name>A0AAD4KS53_9EURO</name>
<dbReference type="Proteomes" id="UP001201262">
    <property type="component" value="Unassembled WGS sequence"/>
</dbReference>
<dbReference type="EMBL" id="JAJTJA010000005">
    <property type="protein sequence ID" value="KAH8699154.1"/>
    <property type="molecule type" value="Genomic_DNA"/>
</dbReference>
<comment type="caution">
    <text evidence="2">The sequence shown here is derived from an EMBL/GenBank/DDBJ whole genome shotgun (WGS) entry which is preliminary data.</text>
</comment>
<dbReference type="AlphaFoldDB" id="A0AAD4KS53"/>
<sequence length="120" mass="13102">MTCLIEWLLIAIGATTSVHYSQCNVNNACQVVSLEAAENQADKWLICLFSQPDGKLVFIVMQPFADQPWPSSGMHRACRWGCCGLLRSGSPADAMIPALIGHTKPNRVSGESTSFYCLQP</sequence>
<accession>A0AAD4KS53</accession>
<feature type="chain" id="PRO_5042045899" description="Secreted protein" evidence="1">
    <location>
        <begin position="18"/>
        <end position="120"/>
    </location>
</feature>
<gene>
    <name evidence="2" type="ORF">BGW36DRAFT_155775</name>
</gene>
<evidence type="ECO:0008006" key="4">
    <source>
        <dbReference type="Google" id="ProtNLM"/>
    </source>
</evidence>
<proteinExistence type="predicted"/>
<dbReference type="RefSeq" id="XP_046073618.1">
    <property type="nucleotide sequence ID" value="XM_046209549.1"/>
</dbReference>
<evidence type="ECO:0000313" key="3">
    <source>
        <dbReference type="Proteomes" id="UP001201262"/>
    </source>
</evidence>
<reference evidence="2" key="1">
    <citation type="submission" date="2021-12" db="EMBL/GenBank/DDBJ databases">
        <title>Convergent genome expansion in fungi linked to evolution of root-endophyte symbiosis.</title>
        <authorList>
            <consortium name="DOE Joint Genome Institute"/>
            <person name="Ke Y.-H."/>
            <person name="Bonito G."/>
            <person name="Liao H.-L."/>
            <person name="Looney B."/>
            <person name="Rojas-Flechas A."/>
            <person name="Nash J."/>
            <person name="Hameed K."/>
            <person name="Schadt C."/>
            <person name="Martin F."/>
            <person name="Crous P.W."/>
            <person name="Miettinen O."/>
            <person name="Magnuson J.K."/>
            <person name="Labbe J."/>
            <person name="Jacobson D."/>
            <person name="Doktycz M.J."/>
            <person name="Veneault-Fourrey C."/>
            <person name="Kuo A."/>
            <person name="Mondo S."/>
            <person name="Calhoun S."/>
            <person name="Riley R."/>
            <person name="Ohm R."/>
            <person name="LaButti K."/>
            <person name="Andreopoulos B."/>
            <person name="Pangilinan J."/>
            <person name="Nolan M."/>
            <person name="Tritt A."/>
            <person name="Clum A."/>
            <person name="Lipzen A."/>
            <person name="Daum C."/>
            <person name="Barry K."/>
            <person name="Grigoriev I.V."/>
            <person name="Vilgalys R."/>
        </authorList>
    </citation>
    <scope>NUCLEOTIDE SEQUENCE</scope>
    <source>
        <strain evidence="2">PMI_201</strain>
    </source>
</reference>
<evidence type="ECO:0000313" key="2">
    <source>
        <dbReference type="EMBL" id="KAH8699154.1"/>
    </source>
</evidence>
<protein>
    <recommendedName>
        <fullName evidence="4">Secreted protein</fullName>
    </recommendedName>
</protein>
<keyword evidence="3" id="KW-1185">Reference proteome</keyword>
<organism evidence="2 3">
    <name type="scientific">Talaromyces proteolyticus</name>
    <dbReference type="NCBI Taxonomy" id="1131652"/>
    <lineage>
        <taxon>Eukaryota</taxon>
        <taxon>Fungi</taxon>
        <taxon>Dikarya</taxon>
        <taxon>Ascomycota</taxon>
        <taxon>Pezizomycotina</taxon>
        <taxon>Eurotiomycetes</taxon>
        <taxon>Eurotiomycetidae</taxon>
        <taxon>Eurotiales</taxon>
        <taxon>Trichocomaceae</taxon>
        <taxon>Talaromyces</taxon>
        <taxon>Talaromyces sect. Bacilispori</taxon>
    </lineage>
</organism>